<feature type="chain" id="PRO_5024272274" description="Neuropeptide-like protein 31" evidence="1">
    <location>
        <begin position="24"/>
        <end position="83"/>
    </location>
</feature>
<evidence type="ECO:0000313" key="2">
    <source>
        <dbReference type="EMBL" id="KAB7499263.1"/>
    </source>
</evidence>
<organism evidence="2 3">
    <name type="scientific">Armadillidium nasatum</name>
    <dbReference type="NCBI Taxonomy" id="96803"/>
    <lineage>
        <taxon>Eukaryota</taxon>
        <taxon>Metazoa</taxon>
        <taxon>Ecdysozoa</taxon>
        <taxon>Arthropoda</taxon>
        <taxon>Crustacea</taxon>
        <taxon>Multicrustacea</taxon>
        <taxon>Malacostraca</taxon>
        <taxon>Eumalacostraca</taxon>
        <taxon>Peracarida</taxon>
        <taxon>Isopoda</taxon>
        <taxon>Oniscidea</taxon>
        <taxon>Crinocheta</taxon>
        <taxon>Armadillidiidae</taxon>
        <taxon>Armadillidium</taxon>
    </lineage>
</organism>
<dbReference type="AlphaFoldDB" id="A0A5N5SYH0"/>
<accession>A0A5N5SYH0</accession>
<evidence type="ECO:0000313" key="3">
    <source>
        <dbReference type="Proteomes" id="UP000326759"/>
    </source>
</evidence>
<sequence>MKFVSALLFVFVCVASLMSFTKAAPDADPEAEPWRSYGYGGYGGGYRRGYGGYGYGRFGGYGGGGYGGYGGYGGFRRGYGGYW</sequence>
<protein>
    <recommendedName>
        <fullName evidence="4">Neuropeptide-like protein 31</fullName>
    </recommendedName>
</protein>
<gene>
    <name evidence="2" type="ORF">Anas_07733</name>
</gene>
<evidence type="ECO:0000256" key="1">
    <source>
        <dbReference type="SAM" id="SignalP"/>
    </source>
</evidence>
<name>A0A5N5SYH0_9CRUS</name>
<dbReference type="Proteomes" id="UP000326759">
    <property type="component" value="Unassembled WGS sequence"/>
</dbReference>
<comment type="caution">
    <text evidence="2">The sequence shown here is derived from an EMBL/GenBank/DDBJ whole genome shotgun (WGS) entry which is preliminary data.</text>
</comment>
<reference evidence="2 3" key="1">
    <citation type="journal article" date="2019" name="PLoS Biol.">
        <title>Sex chromosomes control vertical transmission of feminizing Wolbachia symbionts in an isopod.</title>
        <authorList>
            <person name="Becking T."/>
            <person name="Chebbi M.A."/>
            <person name="Giraud I."/>
            <person name="Moumen B."/>
            <person name="Laverre T."/>
            <person name="Caubet Y."/>
            <person name="Peccoud J."/>
            <person name="Gilbert C."/>
            <person name="Cordaux R."/>
        </authorList>
    </citation>
    <scope>NUCLEOTIDE SEQUENCE [LARGE SCALE GENOMIC DNA]</scope>
    <source>
        <strain evidence="2">ANa2</strain>
        <tissue evidence="2">Whole body excluding digestive tract and cuticle</tissue>
    </source>
</reference>
<keyword evidence="3" id="KW-1185">Reference proteome</keyword>
<proteinExistence type="predicted"/>
<feature type="signal peptide" evidence="1">
    <location>
        <begin position="1"/>
        <end position="23"/>
    </location>
</feature>
<keyword evidence="1" id="KW-0732">Signal</keyword>
<evidence type="ECO:0008006" key="4">
    <source>
        <dbReference type="Google" id="ProtNLM"/>
    </source>
</evidence>
<dbReference type="EMBL" id="SEYY01018511">
    <property type="protein sequence ID" value="KAB7499263.1"/>
    <property type="molecule type" value="Genomic_DNA"/>
</dbReference>